<comment type="caution">
    <text evidence="2">The sequence shown here is derived from an EMBL/GenBank/DDBJ whole genome shotgun (WGS) entry which is preliminary data.</text>
</comment>
<sequence length="91" mass="9604">MAPKLSAPISSLAQWEKLPWVPPPCSFPLPAPRNCSSSSSPLSMADAQSSSSRSSNSPWRTAADALKQPRHGLRLGVLPACVLLRNAHGAC</sequence>
<gene>
    <name evidence="2" type="ORF">Zm00014a_026643</name>
</gene>
<name>A0A317Y870_MAIZE</name>
<feature type="region of interest" description="Disordered" evidence="1">
    <location>
        <begin position="34"/>
        <end position="65"/>
    </location>
</feature>
<accession>A0A317Y870</accession>
<dbReference type="EMBL" id="NCVQ01000001">
    <property type="protein sequence ID" value="PWZ54683.1"/>
    <property type="molecule type" value="Genomic_DNA"/>
</dbReference>
<reference evidence="2" key="1">
    <citation type="journal article" date="2018" name="Nat. Genet.">
        <title>Extensive intraspecific gene order and gene structural variations between Mo17 and other maize genomes.</title>
        <authorList>
            <person name="Sun S."/>
            <person name="Zhou Y."/>
            <person name="Chen J."/>
            <person name="Shi J."/>
            <person name="Zhao H."/>
            <person name="Zhao H."/>
            <person name="Song W."/>
            <person name="Zhang M."/>
            <person name="Cui Y."/>
            <person name="Dong X."/>
            <person name="Liu H."/>
            <person name="Ma X."/>
            <person name="Jiao Y."/>
            <person name="Wang B."/>
            <person name="Wei X."/>
            <person name="Stein J.C."/>
            <person name="Glaubitz J.C."/>
            <person name="Lu F."/>
            <person name="Yu G."/>
            <person name="Liang C."/>
            <person name="Fengler K."/>
            <person name="Li B."/>
            <person name="Rafalski A."/>
            <person name="Schnable P.S."/>
            <person name="Ware D.H."/>
            <person name="Buckler E.S."/>
            <person name="Lai J."/>
        </authorList>
    </citation>
    <scope>NUCLEOTIDE SEQUENCE [LARGE SCALE GENOMIC DNA]</scope>
    <source>
        <tissue evidence="2">Seedling</tissue>
    </source>
</reference>
<dbReference type="Proteomes" id="UP000251960">
    <property type="component" value="Chromosome 1"/>
</dbReference>
<protein>
    <submittedName>
        <fullName evidence="2">Uncharacterized protein</fullName>
    </submittedName>
</protein>
<evidence type="ECO:0000256" key="1">
    <source>
        <dbReference type="SAM" id="MobiDB-lite"/>
    </source>
</evidence>
<feature type="compositionally biased region" description="Low complexity" evidence="1">
    <location>
        <begin position="36"/>
        <end position="57"/>
    </location>
</feature>
<proteinExistence type="predicted"/>
<dbReference type="AlphaFoldDB" id="A0A317Y870"/>
<organism evidence="2">
    <name type="scientific">Zea mays</name>
    <name type="common">Maize</name>
    <dbReference type="NCBI Taxonomy" id="4577"/>
    <lineage>
        <taxon>Eukaryota</taxon>
        <taxon>Viridiplantae</taxon>
        <taxon>Streptophyta</taxon>
        <taxon>Embryophyta</taxon>
        <taxon>Tracheophyta</taxon>
        <taxon>Spermatophyta</taxon>
        <taxon>Magnoliopsida</taxon>
        <taxon>Liliopsida</taxon>
        <taxon>Poales</taxon>
        <taxon>Poaceae</taxon>
        <taxon>PACMAD clade</taxon>
        <taxon>Panicoideae</taxon>
        <taxon>Andropogonodae</taxon>
        <taxon>Andropogoneae</taxon>
        <taxon>Tripsacinae</taxon>
        <taxon>Zea</taxon>
    </lineage>
</organism>
<evidence type="ECO:0000313" key="2">
    <source>
        <dbReference type="EMBL" id="PWZ54683.1"/>
    </source>
</evidence>